<feature type="compositionally biased region" description="Polar residues" evidence="1">
    <location>
        <begin position="1"/>
        <end position="17"/>
    </location>
</feature>
<gene>
    <name evidence="2" type="ORF">ECRASSUSDP1_LOCUS8368</name>
</gene>
<proteinExistence type="predicted"/>
<evidence type="ECO:0000313" key="3">
    <source>
        <dbReference type="Proteomes" id="UP001295684"/>
    </source>
</evidence>
<dbReference type="EMBL" id="CAMPGE010008184">
    <property type="protein sequence ID" value="CAI2367091.1"/>
    <property type="molecule type" value="Genomic_DNA"/>
</dbReference>
<evidence type="ECO:0000313" key="2">
    <source>
        <dbReference type="EMBL" id="CAI2367091.1"/>
    </source>
</evidence>
<protein>
    <submittedName>
        <fullName evidence="2">Uncharacterized protein</fullName>
    </submittedName>
</protein>
<feature type="compositionally biased region" description="Basic and acidic residues" evidence="1">
    <location>
        <begin position="18"/>
        <end position="44"/>
    </location>
</feature>
<comment type="caution">
    <text evidence="2">The sequence shown here is derived from an EMBL/GenBank/DDBJ whole genome shotgun (WGS) entry which is preliminary data.</text>
</comment>
<keyword evidence="3" id="KW-1185">Reference proteome</keyword>
<name>A0AAD1XDX6_EUPCR</name>
<organism evidence="2 3">
    <name type="scientific">Euplotes crassus</name>
    <dbReference type="NCBI Taxonomy" id="5936"/>
    <lineage>
        <taxon>Eukaryota</taxon>
        <taxon>Sar</taxon>
        <taxon>Alveolata</taxon>
        <taxon>Ciliophora</taxon>
        <taxon>Intramacronucleata</taxon>
        <taxon>Spirotrichea</taxon>
        <taxon>Hypotrichia</taxon>
        <taxon>Euplotida</taxon>
        <taxon>Euplotidae</taxon>
        <taxon>Moneuplotes</taxon>
    </lineage>
</organism>
<evidence type="ECO:0000256" key="1">
    <source>
        <dbReference type="SAM" id="MobiDB-lite"/>
    </source>
</evidence>
<reference evidence="2" key="1">
    <citation type="submission" date="2023-07" db="EMBL/GenBank/DDBJ databases">
        <authorList>
            <consortium name="AG Swart"/>
            <person name="Singh M."/>
            <person name="Singh A."/>
            <person name="Seah K."/>
            <person name="Emmerich C."/>
        </authorList>
    </citation>
    <scope>NUCLEOTIDE SEQUENCE</scope>
    <source>
        <strain evidence="2">DP1</strain>
    </source>
</reference>
<accession>A0AAD1XDX6</accession>
<dbReference type="AlphaFoldDB" id="A0AAD1XDX6"/>
<dbReference type="Proteomes" id="UP001295684">
    <property type="component" value="Unassembled WGS sequence"/>
</dbReference>
<sequence>MGQSNCCSGKPESYTQEQSKEALTWKDSDDIKTLESKKSKEGKSRMSQKSVISYTNKTKNKKGKMALVKSSHTKKASVDNPLDFSEAIMKEYKTAKIKKNLNGSLRMAKKRKDKGRCSALVMRMREGSNSRLPQQLDQFIVQN</sequence>
<feature type="compositionally biased region" description="Polar residues" evidence="1">
    <location>
        <begin position="45"/>
        <end position="57"/>
    </location>
</feature>
<feature type="region of interest" description="Disordered" evidence="1">
    <location>
        <begin position="1"/>
        <end position="77"/>
    </location>
</feature>